<evidence type="ECO:0000313" key="1">
    <source>
        <dbReference type="EMBL" id="TYL93437.1"/>
    </source>
</evidence>
<dbReference type="Proteomes" id="UP000324758">
    <property type="component" value="Unassembled WGS sequence"/>
</dbReference>
<reference evidence="1 2" key="1">
    <citation type="submission" date="2019-08" db="EMBL/GenBank/DDBJ databases">
        <title>Bradyrhizobium hipponensis sp. nov., a rhizobium isolated from a Lupinus angustifolius root nodule in Tunisia.</title>
        <authorList>
            <person name="Off K."/>
            <person name="Rejili M."/>
            <person name="Mars M."/>
            <person name="Brachmann A."/>
            <person name="Marin M."/>
        </authorList>
    </citation>
    <scope>NUCLEOTIDE SEQUENCE [LARGE SCALE GENOMIC DNA]</scope>
    <source>
        <strain evidence="1 2">CTAW71</strain>
    </source>
</reference>
<dbReference type="InterPro" id="IPR029063">
    <property type="entry name" value="SAM-dependent_MTases_sf"/>
</dbReference>
<organism evidence="1 2">
    <name type="scientific">Bradyrhizobium rifense</name>
    <dbReference type="NCBI Taxonomy" id="515499"/>
    <lineage>
        <taxon>Bacteria</taxon>
        <taxon>Pseudomonadati</taxon>
        <taxon>Pseudomonadota</taxon>
        <taxon>Alphaproteobacteria</taxon>
        <taxon>Hyphomicrobiales</taxon>
        <taxon>Nitrobacteraceae</taxon>
        <taxon>Bradyrhizobium</taxon>
    </lineage>
</organism>
<dbReference type="RefSeq" id="WP_148774198.1">
    <property type="nucleotide sequence ID" value="NZ_VSSS01000032.1"/>
</dbReference>
<accession>A0A5D3KBI7</accession>
<name>A0A5D3KBI7_9BRAD</name>
<proteinExistence type="predicted"/>
<comment type="caution">
    <text evidence="1">The sequence shown here is derived from an EMBL/GenBank/DDBJ whole genome shotgun (WGS) entry which is preliminary data.</text>
</comment>
<dbReference type="SUPFAM" id="SSF53335">
    <property type="entry name" value="S-adenosyl-L-methionine-dependent methyltransferases"/>
    <property type="match status" value="1"/>
</dbReference>
<dbReference type="EMBL" id="VSSS01000032">
    <property type="protein sequence ID" value="TYL93437.1"/>
    <property type="molecule type" value="Genomic_DNA"/>
</dbReference>
<dbReference type="AlphaFoldDB" id="A0A5D3KBI7"/>
<dbReference type="OrthoDB" id="1079385at2"/>
<evidence type="ECO:0008006" key="3">
    <source>
        <dbReference type="Google" id="ProtNLM"/>
    </source>
</evidence>
<evidence type="ECO:0000313" key="2">
    <source>
        <dbReference type="Proteomes" id="UP000324758"/>
    </source>
</evidence>
<sequence>MPAAADLLATDKRPRLSHVWRREASDHYVEPRWVSTRLFEVEDFDRSHVLLDPCTGFGRIADAAKGAGYVVIAADIADRGYPGCHLEDFLDRKSMPPTVVGNPPFGAVEAFARHALNLGAIRVALIFPVARLNAARWLKALPLRRVWLLTPRPSMPPGHVIVRGEKPGGGKVDFAWLVFERGYVGSAELAWLHRDRAAP</sequence>
<keyword evidence="2" id="KW-1185">Reference proteome</keyword>
<protein>
    <recommendedName>
        <fullName evidence="3">SAM-dependent methyltransferase</fullName>
    </recommendedName>
</protein>
<gene>
    <name evidence="1" type="ORF">FXB40_21645</name>
</gene>